<dbReference type="EMBL" id="JAFCLK010000007">
    <property type="protein sequence ID" value="MBR1135868.1"/>
    <property type="molecule type" value="Genomic_DNA"/>
</dbReference>
<dbReference type="SMART" id="SM00903">
    <property type="entry name" value="Flavin_Reduct"/>
    <property type="match status" value="1"/>
</dbReference>
<dbReference type="Proteomes" id="UP001314635">
    <property type="component" value="Unassembled WGS sequence"/>
</dbReference>
<evidence type="ECO:0000259" key="2">
    <source>
        <dbReference type="SMART" id="SM00903"/>
    </source>
</evidence>
<dbReference type="PANTHER" id="PTHR30466:SF1">
    <property type="entry name" value="FMN REDUCTASE (NADH) RUTF"/>
    <property type="match status" value="1"/>
</dbReference>
<dbReference type="InterPro" id="IPR002563">
    <property type="entry name" value="Flavin_Rdtase-like_dom"/>
</dbReference>
<dbReference type="RefSeq" id="WP_172236349.1">
    <property type="nucleotide sequence ID" value="NZ_JABFDP010000008.1"/>
</dbReference>
<accession>A0ABS5G3H9</accession>
<dbReference type="SUPFAM" id="SSF50475">
    <property type="entry name" value="FMN-binding split barrel"/>
    <property type="match status" value="1"/>
</dbReference>
<dbReference type="InterPro" id="IPR050268">
    <property type="entry name" value="NADH-dep_flavin_reductase"/>
</dbReference>
<proteinExistence type="predicted"/>
<evidence type="ECO:0000313" key="4">
    <source>
        <dbReference type="Proteomes" id="UP001314635"/>
    </source>
</evidence>
<sequence length="175" mass="18568">MSHHPDAASFRAAASRFSTGVTVVTSRGADGAAVGMTANSFTTVSMQPPTVLVSLKRGRTWQAVSETRRYAVNVLAADDVAIGRHFAGTPLAQGTPALDEHDGFLLLPQAIAQFGCAVVNAVEIADHTLFIGEVRWCRHQDGLPLAFYASRFRKGVGAEISPSDALAYPAEGWTI</sequence>
<comment type="caution">
    <text evidence="3">The sequence shown here is derived from an EMBL/GenBank/DDBJ whole genome shotgun (WGS) entry which is preliminary data.</text>
</comment>
<keyword evidence="1" id="KW-0560">Oxidoreductase</keyword>
<evidence type="ECO:0000256" key="1">
    <source>
        <dbReference type="ARBA" id="ARBA00023002"/>
    </source>
</evidence>
<feature type="domain" description="Flavin reductase like" evidence="2">
    <location>
        <begin position="14"/>
        <end position="154"/>
    </location>
</feature>
<dbReference type="InterPro" id="IPR012349">
    <property type="entry name" value="Split_barrel_FMN-bd"/>
</dbReference>
<protein>
    <submittedName>
        <fullName evidence="3">Flavin reductase family protein</fullName>
    </submittedName>
</protein>
<dbReference type="PANTHER" id="PTHR30466">
    <property type="entry name" value="FLAVIN REDUCTASE"/>
    <property type="match status" value="1"/>
</dbReference>
<name>A0ABS5G3H9_9BRAD</name>
<gene>
    <name evidence="3" type="ORF">JQ619_08820</name>
</gene>
<dbReference type="Pfam" id="PF01613">
    <property type="entry name" value="Flavin_Reduct"/>
    <property type="match status" value="1"/>
</dbReference>
<organism evidence="3 4">
    <name type="scientific">Bradyrhizobium denitrificans</name>
    <dbReference type="NCBI Taxonomy" id="2734912"/>
    <lineage>
        <taxon>Bacteria</taxon>
        <taxon>Pseudomonadati</taxon>
        <taxon>Pseudomonadota</taxon>
        <taxon>Alphaproteobacteria</taxon>
        <taxon>Hyphomicrobiales</taxon>
        <taxon>Nitrobacteraceae</taxon>
        <taxon>Bradyrhizobium</taxon>
    </lineage>
</organism>
<evidence type="ECO:0000313" key="3">
    <source>
        <dbReference type="EMBL" id="MBR1135868.1"/>
    </source>
</evidence>
<reference evidence="4" key="1">
    <citation type="journal article" date="2021" name="ISME J.">
        <title>Evolutionary origin and ecological implication of a unique nif island in free-living Bradyrhizobium lineages.</title>
        <authorList>
            <person name="Tao J."/>
        </authorList>
    </citation>
    <scope>NUCLEOTIDE SEQUENCE [LARGE SCALE GENOMIC DNA]</scope>
    <source>
        <strain evidence="4">SZCCT0094</strain>
    </source>
</reference>
<keyword evidence="4" id="KW-1185">Reference proteome</keyword>
<dbReference type="Gene3D" id="2.30.110.10">
    <property type="entry name" value="Electron Transport, Fmn-binding Protein, Chain A"/>
    <property type="match status" value="1"/>
</dbReference>